<evidence type="ECO:0000256" key="1">
    <source>
        <dbReference type="SAM" id="MobiDB-lite"/>
    </source>
</evidence>
<reference evidence="2" key="1">
    <citation type="submission" date="2023-10" db="EMBL/GenBank/DDBJ databases">
        <title>Genome assemblies of two species of porcelain crab, Petrolisthes cinctipes and Petrolisthes manimaculis (Anomura: Porcellanidae).</title>
        <authorList>
            <person name="Angst P."/>
        </authorList>
    </citation>
    <scope>NUCLEOTIDE SEQUENCE</scope>
    <source>
        <strain evidence="2">PB745_01</strain>
        <tissue evidence="2">Gill</tissue>
    </source>
</reference>
<evidence type="ECO:0000313" key="3">
    <source>
        <dbReference type="Proteomes" id="UP001286313"/>
    </source>
</evidence>
<dbReference type="EMBL" id="JAWQEG010006635">
    <property type="protein sequence ID" value="KAK3854294.1"/>
    <property type="molecule type" value="Genomic_DNA"/>
</dbReference>
<feature type="compositionally biased region" description="Basic and acidic residues" evidence="1">
    <location>
        <begin position="53"/>
        <end position="62"/>
    </location>
</feature>
<organism evidence="2 3">
    <name type="scientific">Petrolisthes cinctipes</name>
    <name type="common">Flat porcelain crab</name>
    <dbReference type="NCBI Taxonomy" id="88211"/>
    <lineage>
        <taxon>Eukaryota</taxon>
        <taxon>Metazoa</taxon>
        <taxon>Ecdysozoa</taxon>
        <taxon>Arthropoda</taxon>
        <taxon>Crustacea</taxon>
        <taxon>Multicrustacea</taxon>
        <taxon>Malacostraca</taxon>
        <taxon>Eumalacostraca</taxon>
        <taxon>Eucarida</taxon>
        <taxon>Decapoda</taxon>
        <taxon>Pleocyemata</taxon>
        <taxon>Anomura</taxon>
        <taxon>Galatheoidea</taxon>
        <taxon>Porcellanidae</taxon>
        <taxon>Petrolisthes</taxon>
    </lineage>
</organism>
<feature type="region of interest" description="Disordered" evidence="1">
    <location>
        <begin position="1"/>
        <end position="128"/>
    </location>
</feature>
<evidence type="ECO:0000313" key="2">
    <source>
        <dbReference type="EMBL" id="KAK3854294.1"/>
    </source>
</evidence>
<comment type="caution">
    <text evidence="2">The sequence shown here is derived from an EMBL/GenBank/DDBJ whole genome shotgun (WGS) entry which is preliminary data.</text>
</comment>
<accession>A0AAE1EJH1</accession>
<proteinExistence type="predicted"/>
<feature type="compositionally biased region" description="Basic and acidic residues" evidence="1">
    <location>
        <begin position="1"/>
        <end position="15"/>
    </location>
</feature>
<dbReference type="Proteomes" id="UP001286313">
    <property type="component" value="Unassembled WGS sequence"/>
</dbReference>
<dbReference type="AlphaFoldDB" id="A0AAE1EJH1"/>
<keyword evidence="3" id="KW-1185">Reference proteome</keyword>
<name>A0AAE1EJH1_PETCI</name>
<gene>
    <name evidence="2" type="ORF">Pcinc_039216</name>
</gene>
<protein>
    <submittedName>
        <fullName evidence="2">Uncharacterized protein</fullName>
    </submittedName>
</protein>
<feature type="compositionally biased region" description="Basic residues" evidence="1">
    <location>
        <begin position="63"/>
        <end position="87"/>
    </location>
</feature>
<feature type="compositionally biased region" description="Basic residues" evidence="1">
    <location>
        <begin position="99"/>
        <end position="109"/>
    </location>
</feature>
<sequence length="128" mass="14740">MEASSEDRNQTESKKVLRGASLTVGEKESLGTQDKYSFHGETTQRHQNGSQPEESKKEEIHGHIKVLRPTHHHRKSSYHKRPNKKKMTTTCNQPPPKSSYHKRPNKRKMTTTCNQPPRTKLSLCKPRA</sequence>